<accession>A0A0F9JDE1</accession>
<dbReference type="Gene3D" id="3.90.1690.10">
    <property type="entry name" value="phage-related protein like domain"/>
    <property type="match status" value="1"/>
</dbReference>
<comment type="caution">
    <text evidence="1">The sequence shown here is derived from an EMBL/GenBank/DDBJ whole genome shotgun (WGS) entry which is preliminary data.</text>
</comment>
<dbReference type="InterPro" id="IPR053738">
    <property type="entry name" value="Lambda_capsid_assembly"/>
</dbReference>
<dbReference type="AlphaFoldDB" id="A0A0F9JDE1"/>
<protein>
    <submittedName>
        <fullName evidence="1">Uncharacterized protein</fullName>
    </submittedName>
</protein>
<dbReference type="EMBL" id="LAZR01018258">
    <property type="protein sequence ID" value="KKL97082.1"/>
    <property type="molecule type" value="Genomic_DNA"/>
</dbReference>
<evidence type="ECO:0000313" key="1">
    <source>
        <dbReference type="EMBL" id="KKL97082.1"/>
    </source>
</evidence>
<reference evidence="1" key="1">
    <citation type="journal article" date="2015" name="Nature">
        <title>Complex archaea that bridge the gap between prokaryotes and eukaryotes.</title>
        <authorList>
            <person name="Spang A."/>
            <person name="Saw J.H."/>
            <person name="Jorgensen S.L."/>
            <person name="Zaremba-Niedzwiedzka K."/>
            <person name="Martijn J."/>
            <person name="Lind A.E."/>
            <person name="van Eijk R."/>
            <person name="Schleper C."/>
            <person name="Guy L."/>
            <person name="Ettema T.J."/>
        </authorList>
    </citation>
    <scope>NUCLEOTIDE SEQUENCE</scope>
</reference>
<name>A0A0F9JDE1_9ZZZZ</name>
<organism evidence="1">
    <name type="scientific">marine sediment metagenome</name>
    <dbReference type="NCBI Taxonomy" id="412755"/>
    <lineage>
        <taxon>unclassified sequences</taxon>
        <taxon>metagenomes</taxon>
        <taxon>ecological metagenomes</taxon>
    </lineage>
</organism>
<sequence>MIIGQVHIDRALTNFARGYKPEGFIANEIWPVIGVPNETDLYDVWDQADIFRPNDALRGKGQLANRIRVRVSSDNYRVRNYELAAEVFAEDRNNADPSRRAMLEQGRVVVALDKIMLGWEDRMATIFSTTGNFGSNTAVVSVWTGAGSDPVGDINTAIDNVWYASGYRPNHMVIGLKPYQALRRHISVIDKTVNPNVTGGGNYPSQADIAKLFELDKILVSRTIKNQAQEDLAQDLTPVFSNHCALYYRTAGPTTSKPNHGAIFDWSNAPSPRLSAVRHAPDTQRKSQVVTVGMYQDEKVVSAAVGFLLTSATTN</sequence>
<proteinExistence type="predicted"/>
<gene>
    <name evidence="1" type="ORF">LCGC14_1838040</name>
</gene>